<protein>
    <submittedName>
        <fullName evidence="1">Uncharacterized protein</fullName>
    </submittedName>
</protein>
<gene>
    <name evidence="1" type="ORF">Pcinc_010703</name>
</gene>
<sequence>METVIRIRSKLAGEKIFCNKFKVTDKMLSYRLQETRWKGNKARELGGGYKLIYRGADERGRNGVGVVLDPQTKVELVEVARKSSRIVRIKLVYGQEAINVISAYAPQVGCDDAEKETFWREMDEVHRRRGVSWVANGHTGQDNDGV</sequence>
<reference evidence="1" key="1">
    <citation type="submission" date="2023-10" db="EMBL/GenBank/DDBJ databases">
        <title>Genome assemblies of two species of porcelain crab, Petrolisthes cinctipes and Petrolisthes manimaculis (Anomura: Porcellanidae).</title>
        <authorList>
            <person name="Angst P."/>
        </authorList>
    </citation>
    <scope>NUCLEOTIDE SEQUENCE</scope>
    <source>
        <strain evidence="1">PB745_01</strain>
        <tissue evidence="1">Gill</tissue>
    </source>
</reference>
<dbReference type="EMBL" id="JAWQEG010000831">
    <property type="protein sequence ID" value="KAK3885049.1"/>
    <property type="molecule type" value="Genomic_DNA"/>
</dbReference>
<organism evidence="1 2">
    <name type="scientific">Petrolisthes cinctipes</name>
    <name type="common">Flat porcelain crab</name>
    <dbReference type="NCBI Taxonomy" id="88211"/>
    <lineage>
        <taxon>Eukaryota</taxon>
        <taxon>Metazoa</taxon>
        <taxon>Ecdysozoa</taxon>
        <taxon>Arthropoda</taxon>
        <taxon>Crustacea</taxon>
        <taxon>Multicrustacea</taxon>
        <taxon>Malacostraca</taxon>
        <taxon>Eumalacostraca</taxon>
        <taxon>Eucarida</taxon>
        <taxon>Decapoda</taxon>
        <taxon>Pleocyemata</taxon>
        <taxon>Anomura</taxon>
        <taxon>Galatheoidea</taxon>
        <taxon>Porcellanidae</taxon>
        <taxon>Petrolisthes</taxon>
    </lineage>
</organism>
<comment type="caution">
    <text evidence="1">The sequence shown here is derived from an EMBL/GenBank/DDBJ whole genome shotgun (WGS) entry which is preliminary data.</text>
</comment>
<accession>A0AAE1G4D3</accession>
<evidence type="ECO:0000313" key="2">
    <source>
        <dbReference type="Proteomes" id="UP001286313"/>
    </source>
</evidence>
<dbReference type="SUPFAM" id="SSF56219">
    <property type="entry name" value="DNase I-like"/>
    <property type="match status" value="1"/>
</dbReference>
<name>A0AAE1G4D3_PETCI</name>
<dbReference type="InterPro" id="IPR036691">
    <property type="entry name" value="Endo/exonu/phosph_ase_sf"/>
</dbReference>
<keyword evidence="2" id="KW-1185">Reference proteome</keyword>
<dbReference type="Proteomes" id="UP001286313">
    <property type="component" value="Unassembled WGS sequence"/>
</dbReference>
<dbReference type="AlphaFoldDB" id="A0AAE1G4D3"/>
<proteinExistence type="predicted"/>
<dbReference type="Gene3D" id="3.60.10.10">
    <property type="entry name" value="Endonuclease/exonuclease/phosphatase"/>
    <property type="match status" value="1"/>
</dbReference>
<evidence type="ECO:0000313" key="1">
    <source>
        <dbReference type="EMBL" id="KAK3885049.1"/>
    </source>
</evidence>